<organism evidence="1">
    <name type="scientific">Oryza brachyantha</name>
    <name type="common">malo sina</name>
    <dbReference type="NCBI Taxonomy" id="4533"/>
    <lineage>
        <taxon>Eukaryota</taxon>
        <taxon>Viridiplantae</taxon>
        <taxon>Streptophyta</taxon>
        <taxon>Embryophyta</taxon>
        <taxon>Tracheophyta</taxon>
        <taxon>Spermatophyta</taxon>
        <taxon>Magnoliopsida</taxon>
        <taxon>Liliopsida</taxon>
        <taxon>Poales</taxon>
        <taxon>Poaceae</taxon>
        <taxon>BOP clade</taxon>
        <taxon>Oryzoideae</taxon>
        <taxon>Oryzeae</taxon>
        <taxon>Oryzinae</taxon>
        <taxon>Oryza</taxon>
    </lineage>
</organism>
<accession>J3L6K3</accession>
<dbReference type="EnsemblPlants" id="OB01G48590.1">
    <property type="protein sequence ID" value="OB01G48590.1"/>
    <property type="gene ID" value="OB01G48590"/>
</dbReference>
<evidence type="ECO:0000313" key="1">
    <source>
        <dbReference type="EnsemblPlants" id="OB01G48590.1"/>
    </source>
</evidence>
<proteinExistence type="predicted"/>
<evidence type="ECO:0000313" key="2">
    <source>
        <dbReference type="Proteomes" id="UP000006038"/>
    </source>
</evidence>
<dbReference type="Gramene" id="OB01G48590.1">
    <property type="protein sequence ID" value="OB01G48590.1"/>
    <property type="gene ID" value="OB01G48590"/>
</dbReference>
<dbReference type="Proteomes" id="UP000006038">
    <property type="component" value="Chromosome 1"/>
</dbReference>
<sequence length="221" mass="24728">MALRQGGRHGRQVDELMSRNPDVSSGWCSAVLKYLKYEDTHEWVKVEGVGWQEHRMLLLLATVWAGVLFGSCEMGGGGPPLRLSRDGKTEGNFTRASVESMKQIYIQVQDKGWYRQYRGVGQHQDDNVLSKNPMIRSKYDLCKRKQPILKIGLHGPPVLGGDITIFPNEVDVVTVCKPASIPVIDYYTKKGIVTNLHAEKPPKKVIVELQKTMSCSAYSPA</sequence>
<protein>
    <submittedName>
        <fullName evidence="1">Uncharacterized protein</fullName>
    </submittedName>
</protein>
<reference evidence="1" key="1">
    <citation type="journal article" date="2013" name="Nat. Commun.">
        <title>Whole-genome sequencing of Oryza brachyantha reveals mechanisms underlying Oryza genome evolution.</title>
        <authorList>
            <person name="Chen J."/>
            <person name="Huang Q."/>
            <person name="Gao D."/>
            <person name="Wang J."/>
            <person name="Lang Y."/>
            <person name="Liu T."/>
            <person name="Li B."/>
            <person name="Bai Z."/>
            <person name="Luis Goicoechea J."/>
            <person name="Liang C."/>
            <person name="Chen C."/>
            <person name="Zhang W."/>
            <person name="Sun S."/>
            <person name="Liao Y."/>
            <person name="Zhang X."/>
            <person name="Yang L."/>
            <person name="Song C."/>
            <person name="Wang M."/>
            <person name="Shi J."/>
            <person name="Liu G."/>
            <person name="Liu J."/>
            <person name="Zhou H."/>
            <person name="Zhou W."/>
            <person name="Yu Q."/>
            <person name="An N."/>
            <person name="Chen Y."/>
            <person name="Cai Q."/>
            <person name="Wang B."/>
            <person name="Liu B."/>
            <person name="Min J."/>
            <person name="Huang Y."/>
            <person name="Wu H."/>
            <person name="Li Z."/>
            <person name="Zhang Y."/>
            <person name="Yin Y."/>
            <person name="Song W."/>
            <person name="Jiang J."/>
            <person name="Jackson S.A."/>
            <person name="Wing R.A."/>
            <person name="Wang J."/>
            <person name="Chen M."/>
        </authorList>
    </citation>
    <scope>NUCLEOTIDE SEQUENCE [LARGE SCALE GENOMIC DNA]</scope>
    <source>
        <strain evidence="1">cv. IRGC 101232</strain>
    </source>
</reference>
<dbReference type="HOGENOM" id="CLU_1252328_0_0_1"/>
<reference evidence="1" key="2">
    <citation type="submission" date="2013-04" db="UniProtKB">
        <authorList>
            <consortium name="EnsemblPlants"/>
        </authorList>
    </citation>
    <scope>IDENTIFICATION</scope>
</reference>
<name>J3L6K3_ORYBR</name>
<keyword evidence="2" id="KW-1185">Reference proteome</keyword>
<dbReference type="AlphaFoldDB" id="J3L6K3"/>